<organism evidence="1 2">
    <name type="scientific">Enterocloster alcoholdehydrogenati</name>
    <dbReference type="NCBI Taxonomy" id="2547410"/>
    <lineage>
        <taxon>Bacteria</taxon>
        <taxon>Bacillati</taxon>
        <taxon>Bacillota</taxon>
        <taxon>Clostridia</taxon>
        <taxon>Lachnospirales</taxon>
        <taxon>Lachnospiraceae</taxon>
        <taxon>Enterocloster</taxon>
    </lineage>
</organism>
<gene>
    <name evidence="1" type="ORF">F130042H8_27410</name>
</gene>
<sequence length="81" mass="9147">MYRKRRSRQGRLPEKNKAEVRLLGTAGSAIGRAGLAVRLFLRTEAGKDESLFWLEAPEIRDVSAKTGHDVAYITENVGYLW</sequence>
<protein>
    <submittedName>
        <fullName evidence="1">Uncharacterized protein</fullName>
    </submittedName>
</protein>
<reference evidence="1 2" key="1">
    <citation type="submission" date="2024-04" db="EMBL/GenBank/DDBJ databases">
        <title>Defined microbial consortia suppress multidrug-resistant proinflammatory Enterobacteriaceae via ecological control.</title>
        <authorList>
            <person name="Furuichi M."/>
            <person name="Kawaguchi T."/>
            <person name="Pust M."/>
            <person name="Yasuma K."/>
            <person name="Plichta D."/>
            <person name="Hasegawa N."/>
            <person name="Ohya T."/>
            <person name="Bhattarai S."/>
            <person name="Sasajima S."/>
            <person name="Aoto Y."/>
            <person name="Tuganbaev T."/>
            <person name="Yaginuma M."/>
            <person name="Ueda M."/>
            <person name="Okahashi N."/>
            <person name="Amafuji K."/>
            <person name="Kiridooshi Y."/>
            <person name="Sugita K."/>
            <person name="Strazar M."/>
            <person name="Skelly A."/>
            <person name="Suda W."/>
            <person name="Hattori M."/>
            <person name="Nakamoto N."/>
            <person name="Caballero S."/>
            <person name="Norman J."/>
            <person name="Olle B."/>
            <person name="Tanoue T."/>
            <person name="Arita M."/>
            <person name="Bucci V."/>
            <person name="Atarashi K."/>
            <person name="Xavier R."/>
            <person name="Honda K."/>
        </authorList>
    </citation>
    <scope>NUCLEOTIDE SEQUENCE [LARGE SCALE GENOMIC DNA]</scope>
    <source>
        <strain evidence="2">f13</strain>
    </source>
</reference>
<dbReference type="Proteomes" id="UP001600894">
    <property type="component" value="Unassembled WGS sequence"/>
</dbReference>
<dbReference type="EMBL" id="BAABXL010000001">
    <property type="protein sequence ID" value="GAA6269681.1"/>
    <property type="molecule type" value="Genomic_DNA"/>
</dbReference>
<keyword evidence="2" id="KW-1185">Reference proteome</keyword>
<accession>A0ABQ0B0A6</accession>
<proteinExistence type="predicted"/>
<comment type="caution">
    <text evidence="1">The sequence shown here is derived from an EMBL/GenBank/DDBJ whole genome shotgun (WGS) entry which is preliminary data.</text>
</comment>
<evidence type="ECO:0000313" key="2">
    <source>
        <dbReference type="Proteomes" id="UP001600894"/>
    </source>
</evidence>
<name>A0ABQ0B0A6_9FIRM</name>
<evidence type="ECO:0000313" key="1">
    <source>
        <dbReference type="EMBL" id="GAA6269681.1"/>
    </source>
</evidence>